<dbReference type="Proteomes" id="UP001519344">
    <property type="component" value="Unassembled WGS sequence"/>
</dbReference>
<dbReference type="EMBL" id="JAGGKV010000041">
    <property type="protein sequence ID" value="MBP1967769.1"/>
    <property type="molecule type" value="Genomic_DNA"/>
</dbReference>
<evidence type="ECO:0000313" key="2">
    <source>
        <dbReference type="Proteomes" id="UP001519344"/>
    </source>
</evidence>
<evidence type="ECO:0000313" key="1">
    <source>
        <dbReference type="EMBL" id="MBP1967769.1"/>
    </source>
</evidence>
<accession>A0ABS4IA08</accession>
<gene>
    <name evidence="1" type="ORF">J2Z65_007048</name>
</gene>
<protein>
    <submittedName>
        <fullName evidence="1">Uncharacterized protein</fullName>
    </submittedName>
</protein>
<comment type="caution">
    <text evidence="1">The sequence shown here is derived from an EMBL/GenBank/DDBJ whole genome shotgun (WGS) entry which is preliminary data.</text>
</comment>
<name>A0ABS4IA08_9BACL</name>
<keyword evidence="2" id="KW-1185">Reference proteome</keyword>
<reference evidence="1 2" key="1">
    <citation type="submission" date="2021-03" db="EMBL/GenBank/DDBJ databases">
        <title>Genomic Encyclopedia of Type Strains, Phase IV (KMG-IV): sequencing the most valuable type-strain genomes for metagenomic binning, comparative biology and taxonomic classification.</title>
        <authorList>
            <person name="Goeker M."/>
        </authorList>
    </citation>
    <scope>NUCLEOTIDE SEQUENCE [LARGE SCALE GENOMIC DNA]</scope>
    <source>
        <strain evidence="1 2">DSM 24950</strain>
    </source>
</reference>
<sequence>MEAGKGILATNGKLKSDSQSIVDHVLQQTPENSPWISTTRSLVVAQTDYNKSGYGVVAIDLDKVKTEWVDAAAIEPTGREV</sequence>
<proteinExistence type="predicted"/>
<organism evidence="1 2">
    <name type="scientific">Paenibacillus aceris</name>
    <dbReference type="NCBI Taxonomy" id="869555"/>
    <lineage>
        <taxon>Bacteria</taxon>
        <taxon>Bacillati</taxon>
        <taxon>Bacillota</taxon>
        <taxon>Bacilli</taxon>
        <taxon>Bacillales</taxon>
        <taxon>Paenibacillaceae</taxon>
        <taxon>Paenibacillus</taxon>
    </lineage>
</organism>